<protein>
    <submittedName>
        <fullName evidence="2">Uncharacterized protein</fullName>
    </submittedName>
</protein>
<organism evidence="2 3">
    <name type="scientific">Streblomastix strix</name>
    <dbReference type="NCBI Taxonomy" id="222440"/>
    <lineage>
        <taxon>Eukaryota</taxon>
        <taxon>Metamonada</taxon>
        <taxon>Preaxostyla</taxon>
        <taxon>Oxymonadida</taxon>
        <taxon>Streblomastigidae</taxon>
        <taxon>Streblomastix</taxon>
    </lineage>
</organism>
<feature type="non-terminal residue" evidence="2">
    <location>
        <position position="1"/>
    </location>
</feature>
<dbReference type="Proteomes" id="UP000324800">
    <property type="component" value="Unassembled WGS sequence"/>
</dbReference>
<sequence length="28" mass="2974">ADNEGVFYGEYSSTENTGVDMDNLGCAD</sequence>
<gene>
    <name evidence="2" type="ORF">EZS28_020482</name>
</gene>
<evidence type="ECO:0000313" key="2">
    <source>
        <dbReference type="EMBL" id="KAA6383989.1"/>
    </source>
</evidence>
<reference evidence="2 3" key="1">
    <citation type="submission" date="2019-03" db="EMBL/GenBank/DDBJ databases">
        <title>Single cell metagenomics reveals metabolic interactions within the superorganism composed of flagellate Streblomastix strix and complex community of Bacteroidetes bacteria on its surface.</title>
        <authorList>
            <person name="Treitli S.C."/>
            <person name="Kolisko M."/>
            <person name="Husnik F."/>
            <person name="Keeling P."/>
            <person name="Hampl V."/>
        </authorList>
    </citation>
    <scope>NUCLEOTIDE SEQUENCE [LARGE SCALE GENOMIC DNA]</scope>
    <source>
        <strain evidence="2">ST1C</strain>
    </source>
</reference>
<dbReference type="EMBL" id="SNRW01005974">
    <property type="protein sequence ID" value="KAA6383989.1"/>
    <property type="molecule type" value="Genomic_DNA"/>
</dbReference>
<name>A0A5J4VNY2_9EUKA</name>
<evidence type="ECO:0000256" key="1">
    <source>
        <dbReference type="SAM" id="MobiDB-lite"/>
    </source>
</evidence>
<evidence type="ECO:0000313" key="3">
    <source>
        <dbReference type="Proteomes" id="UP000324800"/>
    </source>
</evidence>
<feature type="region of interest" description="Disordered" evidence="1">
    <location>
        <begin position="1"/>
        <end position="28"/>
    </location>
</feature>
<dbReference type="AlphaFoldDB" id="A0A5J4VNY2"/>
<accession>A0A5J4VNY2</accession>
<proteinExistence type="predicted"/>
<comment type="caution">
    <text evidence="2">The sequence shown here is derived from an EMBL/GenBank/DDBJ whole genome shotgun (WGS) entry which is preliminary data.</text>
</comment>